<dbReference type="InterPro" id="IPR013783">
    <property type="entry name" value="Ig-like_fold"/>
</dbReference>
<dbReference type="SUPFAM" id="SSF63829">
    <property type="entry name" value="Calcium-dependent phosphotriesterase"/>
    <property type="match status" value="1"/>
</dbReference>
<gene>
    <name evidence="13" type="ORF">HKN21_03280</name>
</gene>
<evidence type="ECO:0000256" key="5">
    <source>
        <dbReference type="ARBA" id="ARBA00022741"/>
    </source>
</evidence>
<keyword evidence="9" id="KW-1133">Transmembrane helix</keyword>
<dbReference type="Pfam" id="PF02518">
    <property type="entry name" value="HATPase_c"/>
    <property type="match status" value="1"/>
</dbReference>
<evidence type="ECO:0000259" key="11">
    <source>
        <dbReference type="Pfam" id="PF07495"/>
    </source>
</evidence>
<keyword evidence="7" id="KW-0067">ATP-binding</keyword>
<organism evidence="13 14">
    <name type="scientific">Eiseniibacteriota bacterium</name>
    <dbReference type="NCBI Taxonomy" id="2212470"/>
    <lineage>
        <taxon>Bacteria</taxon>
        <taxon>Candidatus Eiseniibacteriota</taxon>
    </lineage>
</organism>
<proteinExistence type="predicted"/>
<dbReference type="Gene3D" id="1.20.5.1930">
    <property type="match status" value="1"/>
</dbReference>
<comment type="caution">
    <text evidence="13">The sequence shown here is derived from an EMBL/GenBank/DDBJ whole genome shotgun (WGS) entry which is preliminary data.</text>
</comment>
<dbReference type="InterPro" id="IPR015943">
    <property type="entry name" value="WD40/YVTN_repeat-like_dom_sf"/>
</dbReference>
<evidence type="ECO:0000256" key="8">
    <source>
        <dbReference type="ARBA" id="ARBA00023012"/>
    </source>
</evidence>
<dbReference type="GO" id="GO:0016020">
    <property type="term" value="C:membrane"/>
    <property type="evidence" value="ECO:0007669"/>
    <property type="project" value="InterPro"/>
</dbReference>
<dbReference type="Pfam" id="PF07730">
    <property type="entry name" value="HisKA_3"/>
    <property type="match status" value="1"/>
</dbReference>
<keyword evidence="5" id="KW-0547">Nucleotide-binding</keyword>
<evidence type="ECO:0000313" key="13">
    <source>
        <dbReference type="EMBL" id="NNF05760.1"/>
    </source>
</evidence>
<evidence type="ECO:0000259" key="12">
    <source>
        <dbReference type="Pfam" id="PF07730"/>
    </source>
</evidence>
<dbReference type="InterPro" id="IPR011123">
    <property type="entry name" value="Y_Y_Y"/>
</dbReference>
<dbReference type="PANTHER" id="PTHR24421:SF10">
    <property type="entry name" value="NITRATE_NITRITE SENSOR PROTEIN NARQ"/>
    <property type="match status" value="1"/>
</dbReference>
<feature type="transmembrane region" description="Helical" evidence="9">
    <location>
        <begin position="749"/>
        <end position="768"/>
    </location>
</feature>
<evidence type="ECO:0000259" key="10">
    <source>
        <dbReference type="Pfam" id="PF02518"/>
    </source>
</evidence>
<evidence type="ECO:0000256" key="6">
    <source>
        <dbReference type="ARBA" id="ARBA00022777"/>
    </source>
</evidence>
<keyword evidence="3" id="KW-0597">Phosphoprotein</keyword>
<keyword evidence="8" id="KW-0902">Two-component regulatory system</keyword>
<dbReference type="SUPFAM" id="SSF55874">
    <property type="entry name" value="ATPase domain of HSP90 chaperone/DNA topoisomerase II/histidine kinase"/>
    <property type="match status" value="1"/>
</dbReference>
<dbReference type="InterPro" id="IPR011110">
    <property type="entry name" value="Reg_prop"/>
</dbReference>
<dbReference type="GO" id="GO:0005524">
    <property type="term" value="F:ATP binding"/>
    <property type="evidence" value="ECO:0007669"/>
    <property type="project" value="UniProtKB-KW"/>
</dbReference>
<dbReference type="InterPro" id="IPR050482">
    <property type="entry name" value="Sensor_HK_TwoCompSys"/>
</dbReference>
<feature type="domain" description="Two component regulator three Y" evidence="11">
    <location>
        <begin position="684"/>
        <end position="742"/>
    </location>
</feature>
<dbReference type="Gene3D" id="2.130.10.10">
    <property type="entry name" value="YVTN repeat-like/Quinoprotein amine dehydrogenase"/>
    <property type="match status" value="3"/>
</dbReference>
<dbReference type="EC" id="2.7.13.3" evidence="2"/>
<keyword evidence="4" id="KW-0808">Transferase</keyword>
<evidence type="ECO:0000256" key="2">
    <source>
        <dbReference type="ARBA" id="ARBA00012438"/>
    </source>
</evidence>
<feature type="domain" description="Histidine kinase/HSP90-like ATPase" evidence="10">
    <location>
        <begin position="892"/>
        <end position="975"/>
    </location>
</feature>
<keyword evidence="9" id="KW-0812">Transmembrane</keyword>
<keyword evidence="6" id="KW-0418">Kinase</keyword>
<dbReference type="PANTHER" id="PTHR24421">
    <property type="entry name" value="NITRATE/NITRITE SENSOR PROTEIN NARX-RELATED"/>
    <property type="match status" value="1"/>
</dbReference>
<dbReference type="Gene3D" id="3.30.565.10">
    <property type="entry name" value="Histidine kinase-like ATPase, C-terminal domain"/>
    <property type="match status" value="1"/>
</dbReference>
<dbReference type="Proteomes" id="UP000547674">
    <property type="component" value="Unassembled WGS sequence"/>
</dbReference>
<dbReference type="GO" id="GO:0046983">
    <property type="term" value="F:protein dimerization activity"/>
    <property type="evidence" value="ECO:0007669"/>
    <property type="project" value="InterPro"/>
</dbReference>
<sequence>MLPTPASQIQTVDRRELIAQNRKMRLFSRGVALCILAVAALIGPPTIQAQEKIHRSLSVEDGLVQSQINAIFQDKDGFVWLGTFGGASRWSGSRFENFQAQHGLESHDVRAIVQLPNHDLIFATHDRGLFRRRDGVISSVSVESLPSLSANTALVDDANGLWVGTSAGLVRFSVQDTAFASPQVFLEDIDIVQVVENPFGGVFVLARREGIFHIDTEGTEELRIAADRLPESRWRTIFLNGEDDLLISVHKHGLWRANGDELDRYLPTRLPSNHDVMRIVRARNGDMYFGTAGGGVLVLRGDTVEALTPENGLAGDVCWAILELEPGLFLLGCWGGLSIYEPGRFINYNETHGLDPPIVLSSAQTTSGRTYLGTPRGLFEVRGEEVTRVLPAENALKTSIWSLHPLGGDRLLVGSRSGLYEYADNRLRGLFGVGDQTEGRIYAIERAPNGDLYLGTFAGLFKFSDGVGTKIPLGKDLTYPMVYDVFLDEQHTLHAATRLGVFELVDDIETNHHLPGIFVWSIHRNQQGKMFYGTNENGLYMRSEAKWDSVTVGFGLVDNTVYQVLEDRNGKMYLPSHRGVHVLEADYQPGDPVQVLDRNDGLASIECNQGASRRAEDGRLWFGTLKGVSIYDPSRENETSPFLRTNLKEVKLYEAPLPLTKTPLDLAHNENYLRFEYEAVHFRAPHRLQYRYRMSNLDKDWVVSRVPQVQYTALPAGNYTFEMAAGTGLGGWSEQESLQFTVGTPWWKTWWFISALILLILAAAWTVVRARVAQLLQIERLRTRIAADLHDDIGAGLTEIGILGSMIEHKLPKETRPLVEGELKGIGETSRSLIGGMRDIVWLIKPKQDSLFDLMVHLVDTSRQPLEGAGIEIRSQGMESLRATRLPMEKRQQVLMICKEAIHNVLKHSEATYLKVTAKGNASGSEISFEDNGAGFNLQSLTRGNGLTNMKRRAKEANVSVSIDSKPGQGTIIKLAI</sequence>
<comment type="catalytic activity">
    <reaction evidence="1">
        <text>ATP + protein L-histidine = ADP + protein N-phospho-L-histidine.</text>
        <dbReference type="EC" id="2.7.13.3"/>
    </reaction>
</comment>
<dbReference type="InterPro" id="IPR003594">
    <property type="entry name" value="HATPase_dom"/>
</dbReference>
<dbReference type="GO" id="GO:0000155">
    <property type="term" value="F:phosphorelay sensor kinase activity"/>
    <property type="evidence" value="ECO:0007669"/>
    <property type="project" value="InterPro"/>
</dbReference>
<keyword evidence="9" id="KW-0472">Membrane</keyword>
<evidence type="ECO:0000256" key="4">
    <source>
        <dbReference type="ARBA" id="ARBA00022679"/>
    </source>
</evidence>
<evidence type="ECO:0000313" key="14">
    <source>
        <dbReference type="Proteomes" id="UP000547674"/>
    </source>
</evidence>
<evidence type="ECO:0000256" key="1">
    <source>
        <dbReference type="ARBA" id="ARBA00000085"/>
    </source>
</evidence>
<dbReference type="AlphaFoldDB" id="A0A7Y2E997"/>
<evidence type="ECO:0000256" key="7">
    <source>
        <dbReference type="ARBA" id="ARBA00022840"/>
    </source>
</evidence>
<dbReference type="Gene3D" id="2.60.40.10">
    <property type="entry name" value="Immunoglobulins"/>
    <property type="match status" value="1"/>
</dbReference>
<dbReference type="EMBL" id="JABDJR010000122">
    <property type="protein sequence ID" value="NNF05760.1"/>
    <property type="molecule type" value="Genomic_DNA"/>
</dbReference>
<evidence type="ECO:0000256" key="3">
    <source>
        <dbReference type="ARBA" id="ARBA00022553"/>
    </source>
</evidence>
<reference evidence="13 14" key="1">
    <citation type="submission" date="2020-03" db="EMBL/GenBank/DDBJ databases">
        <title>Metabolic flexibility allows generalist bacteria to become dominant in a frequently disturbed ecosystem.</title>
        <authorList>
            <person name="Chen Y.-J."/>
            <person name="Leung P.M."/>
            <person name="Bay S.K."/>
            <person name="Hugenholtz P."/>
            <person name="Kessler A.J."/>
            <person name="Shelley G."/>
            <person name="Waite D.W."/>
            <person name="Cook P.L."/>
            <person name="Greening C."/>
        </authorList>
    </citation>
    <scope>NUCLEOTIDE SEQUENCE [LARGE SCALE GENOMIC DNA]</scope>
    <source>
        <strain evidence="13">SS_bin_28</strain>
    </source>
</reference>
<dbReference type="InterPro" id="IPR036890">
    <property type="entry name" value="HATPase_C_sf"/>
</dbReference>
<dbReference type="Pfam" id="PF07495">
    <property type="entry name" value="Y_Y_Y"/>
    <property type="match status" value="1"/>
</dbReference>
<dbReference type="InterPro" id="IPR011712">
    <property type="entry name" value="Sig_transdc_His_kin_sub3_dim/P"/>
</dbReference>
<feature type="domain" description="Signal transduction histidine kinase subgroup 3 dimerisation and phosphoacceptor" evidence="12">
    <location>
        <begin position="782"/>
        <end position="848"/>
    </location>
</feature>
<evidence type="ECO:0000256" key="9">
    <source>
        <dbReference type="SAM" id="Phobius"/>
    </source>
</evidence>
<protein>
    <recommendedName>
        <fullName evidence="2">histidine kinase</fullName>
        <ecNumber evidence="2">2.7.13.3</ecNumber>
    </recommendedName>
</protein>
<accession>A0A7Y2E997</accession>
<dbReference type="Pfam" id="PF07494">
    <property type="entry name" value="Reg_prop"/>
    <property type="match status" value="1"/>
</dbReference>
<name>A0A7Y2E997_UNCEI</name>
<dbReference type="CDD" id="cd16917">
    <property type="entry name" value="HATPase_UhpB-NarQ-NarX-like"/>
    <property type="match status" value="1"/>
</dbReference>